<dbReference type="GO" id="GO:0020037">
    <property type="term" value="F:heme binding"/>
    <property type="evidence" value="ECO:0007669"/>
    <property type="project" value="InterPro"/>
</dbReference>
<keyword evidence="4 5" id="KW-0408">Iron</keyword>
<evidence type="ECO:0000313" key="8">
    <source>
        <dbReference type="EMBL" id="PWN45006.1"/>
    </source>
</evidence>
<keyword evidence="2 5" id="KW-0479">Metal-binding</keyword>
<evidence type="ECO:0000256" key="7">
    <source>
        <dbReference type="SAM" id="Phobius"/>
    </source>
</evidence>
<sequence length="609" mass="68347">MSGKCPLGYSGDLPAGHPSVPGASSSSPSSFGNMSNSMSSNLLFAILPPHLVVSIMEDWQAWAMLLLDFVFLALCGLAFVYNDRLIFTHPRKEVPTIKPAFPLIGNTPWISKIASGKAKMIDELVKEQRKQLDQGGYVCTATFPALGHRVVLINHPLYILWAQKTNFETYDKGAPFRRAMSDVLGHAGIFVADGEIWKKQRKMASRIFSVDNFRTHVQHAVHEDLERLSQLLNVLSKTNQDVDLQAIFFRFTLSSFASMAFSAQLDCLPTSPEGLANEVPFAKAFDGAQGMIDNRFFDPLQGVLEYLPWNRRGRQMRKAIKVLDSFCYGVIDKRVEAHKQGDVKAAEGKSGKDLLELFMDMGLNREELLPVVLNFLIAGRDTTAQTLAWQFYQLHDKPQVVAKIREEVESVLDGGRKMAYDDIKAMPYTHAVFYETSRLHPAVPKNAKTLNKDDLIRPYAQPGAQELLADMPELKHKLPDIPMKKGETVIWSDYVMARMPEVWGADAAEFKPERFLDIKEDGSRSVKQPSPFLFHSFNAGPRLCLGQTLATFEGMAVTAAILRDFDVIYDAQALKNQPPLYAESLTHPIQPDPFTQSAYRVTFKRRSLQ</sequence>
<keyword evidence="7" id="KW-0472">Membrane</keyword>
<evidence type="ECO:0000313" key="9">
    <source>
        <dbReference type="Proteomes" id="UP000245783"/>
    </source>
</evidence>
<evidence type="ECO:0000256" key="5">
    <source>
        <dbReference type="PIRSR" id="PIRSR602401-1"/>
    </source>
</evidence>
<dbReference type="Gene3D" id="1.10.630.10">
    <property type="entry name" value="Cytochrome P450"/>
    <property type="match status" value="1"/>
</dbReference>
<dbReference type="InterPro" id="IPR002401">
    <property type="entry name" value="Cyt_P450_E_grp-I"/>
</dbReference>
<dbReference type="PANTHER" id="PTHR24296">
    <property type="entry name" value="CYTOCHROME P450"/>
    <property type="match status" value="1"/>
</dbReference>
<dbReference type="PRINTS" id="PR00385">
    <property type="entry name" value="P450"/>
</dbReference>
<dbReference type="PROSITE" id="PS00086">
    <property type="entry name" value="CYTOCHROME_P450"/>
    <property type="match status" value="1"/>
</dbReference>
<dbReference type="GO" id="GO:0005506">
    <property type="term" value="F:iron ion binding"/>
    <property type="evidence" value="ECO:0007669"/>
    <property type="project" value="InterPro"/>
</dbReference>
<keyword evidence="7" id="KW-0812">Transmembrane</keyword>
<dbReference type="GeneID" id="37034949"/>
<dbReference type="PRINTS" id="PR00463">
    <property type="entry name" value="EP450I"/>
</dbReference>
<dbReference type="SUPFAM" id="SSF48264">
    <property type="entry name" value="Cytochrome P450"/>
    <property type="match status" value="1"/>
</dbReference>
<keyword evidence="5 6" id="KW-0349">Heme</keyword>
<dbReference type="InterPro" id="IPR017972">
    <property type="entry name" value="Cyt_P450_CS"/>
</dbReference>
<gene>
    <name evidence="8" type="ORF">IE81DRAFT_320600</name>
</gene>
<organism evidence="8 9">
    <name type="scientific">Ceraceosorus guamensis</name>
    <dbReference type="NCBI Taxonomy" id="1522189"/>
    <lineage>
        <taxon>Eukaryota</taxon>
        <taxon>Fungi</taxon>
        <taxon>Dikarya</taxon>
        <taxon>Basidiomycota</taxon>
        <taxon>Ustilaginomycotina</taxon>
        <taxon>Exobasidiomycetes</taxon>
        <taxon>Ceraceosorales</taxon>
        <taxon>Ceraceosoraceae</taxon>
        <taxon>Ceraceosorus</taxon>
    </lineage>
</organism>
<dbReference type="Pfam" id="PF00067">
    <property type="entry name" value="p450"/>
    <property type="match status" value="2"/>
</dbReference>
<keyword evidence="6" id="KW-0503">Monooxygenase</keyword>
<evidence type="ECO:0000256" key="3">
    <source>
        <dbReference type="ARBA" id="ARBA00023002"/>
    </source>
</evidence>
<dbReference type="InterPro" id="IPR036396">
    <property type="entry name" value="Cyt_P450_sf"/>
</dbReference>
<comment type="cofactor">
    <cofactor evidence="5">
        <name>heme</name>
        <dbReference type="ChEBI" id="CHEBI:30413"/>
    </cofactor>
</comment>
<dbReference type="InterPro" id="IPR001128">
    <property type="entry name" value="Cyt_P450"/>
</dbReference>
<feature type="transmembrane region" description="Helical" evidence="7">
    <location>
        <begin position="59"/>
        <end position="81"/>
    </location>
</feature>
<keyword evidence="7" id="KW-1133">Transmembrane helix</keyword>
<evidence type="ECO:0000256" key="2">
    <source>
        <dbReference type="ARBA" id="ARBA00022723"/>
    </source>
</evidence>
<dbReference type="GO" id="GO:0006629">
    <property type="term" value="P:lipid metabolic process"/>
    <property type="evidence" value="ECO:0007669"/>
    <property type="project" value="UniProtKB-ARBA"/>
</dbReference>
<dbReference type="AlphaFoldDB" id="A0A316W509"/>
<comment type="similarity">
    <text evidence="1 6">Belongs to the cytochrome P450 family.</text>
</comment>
<evidence type="ECO:0000256" key="1">
    <source>
        <dbReference type="ARBA" id="ARBA00010617"/>
    </source>
</evidence>
<keyword evidence="9" id="KW-1185">Reference proteome</keyword>
<protein>
    <submittedName>
        <fullName evidence="8">Cytochrome P450</fullName>
    </submittedName>
</protein>
<dbReference type="OrthoDB" id="1470350at2759"/>
<evidence type="ECO:0000256" key="4">
    <source>
        <dbReference type="ARBA" id="ARBA00023004"/>
    </source>
</evidence>
<dbReference type="STRING" id="1522189.A0A316W509"/>
<dbReference type="RefSeq" id="XP_025372166.1">
    <property type="nucleotide sequence ID" value="XM_025513079.1"/>
</dbReference>
<proteinExistence type="inferred from homology"/>
<reference evidence="8 9" key="1">
    <citation type="journal article" date="2018" name="Mol. Biol. Evol.">
        <title>Broad Genomic Sampling Reveals a Smut Pathogenic Ancestry of the Fungal Clade Ustilaginomycotina.</title>
        <authorList>
            <person name="Kijpornyongpan T."/>
            <person name="Mondo S.J."/>
            <person name="Barry K."/>
            <person name="Sandor L."/>
            <person name="Lee J."/>
            <person name="Lipzen A."/>
            <person name="Pangilinan J."/>
            <person name="LaButti K."/>
            <person name="Hainaut M."/>
            <person name="Henrissat B."/>
            <person name="Grigoriev I.V."/>
            <person name="Spatafora J.W."/>
            <person name="Aime M.C."/>
        </authorList>
    </citation>
    <scope>NUCLEOTIDE SEQUENCE [LARGE SCALE GENOMIC DNA]</scope>
    <source>
        <strain evidence="8 9">MCA 4658</strain>
    </source>
</reference>
<name>A0A316W509_9BASI</name>
<keyword evidence="3 6" id="KW-0560">Oxidoreductase</keyword>
<accession>A0A316W509</accession>
<evidence type="ECO:0000256" key="6">
    <source>
        <dbReference type="RuleBase" id="RU000461"/>
    </source>
</evidence>
<dbReference type="EMBL" id="KZ819357">
    <property type="protein sequence ID" value="PWN45006.1"/>
    <property type="molecule type" value="Genomic_DNA"/>
</dbReference>
<dbReference type="Proteomes" id="UP000245783">
    <property type="component" value="Unassembled WGS sequence"/>
</dbReference>
<dbReference type="GO" id="GO:0004497">
    <property type="term" value="F:monooxygenase activity"/>
    <property type="evidence" value="ECO:0007669"/>
    <property type="project" value="UniProtKB-KW"/>
</dbReference>
<feature type="binding site" description="axial binding residue" evidence="5">
    <location>
        <position position="544"/>
    </location>
    <ligand>
        <name>heme</name>
        <dbReference type="ChEBI" id="CHEBI:30413"/>
    </ligand>
    <ligandPart>
        <name>Fe</name>
        <dbReference type="ChEBI" id="CHEBI:18248"/>
    </ligandPart>
</feature>
<dbReference type="GO" id="GO:0016705">
    <property type="term" value="F:oxidoreductase activity, acting on paired donors, with incorporation or reduction of molecular oxygen"/>
    <property type="evidence" value="ECO:0007669"/>
    <property type="project" value="InterPro"/>
</dbReference>
<dbReference type="InParanoid" id="A0A316W509"/>